<feature type="region of interest" description="Disordered" evidence="5">
    <location>
        <begin position="130"/>
        <end position="165"/>
    </location>
</feature>
<comment type="subunit">
    <text evidence="4">Part of the Bam complex.</text>
</comment>
<evidence type="ECO:0000313" key="8">
    <source>
        <dbReference type="Proteomes" id="UP001237156"/>
    </source>
</evidence>
<evidence type="ECO:0000256" key="5">
    <source>
        <dbReference type="SAM" id="MobiDB-lite"/>
    </source>
</evidence>
<comment type="caution">
    <text evidence="7">The sequence shown here is derived from an EMBL/GenBank/DDBJ whole genome shotgun (WGS) entry which is preliminary data.</text>
</comment>
<sequence>MLAGCSRFNRATQSMAGALTMYKPEVVQGNFISSEQVQALRPGMTRVQVRDTLGTPLTTSIFHADRWDYVFTMKRVRVEPQKYRLTVFFKGDELDHYEGDEMPSETEFVNRISPKRTPKVPHLEATEEQLARFAPAEGAAAPADAETEAPASAASSYPPLESAAP</sequence>
<dbReference type="PANTHER" id="PTHR37482">
    <property type="entry name" value="OUTER MEMBRANE PROTEIN ASSEMBLY FACTOR BAME"/>
    <property type="match status" value="1"/>
</dbReference>
<dbReference type="PANTHER" id="PTHR37482:SF1">
    <property type="entry name" value="OUTER MEMBRANE PROTEIN ASSEMBLY FACTOR BAME"/>
    <property type="match status" value="1"/>
</dbReference>
<dbReference type="InterPro" id="IPR037873">
    <property type="entry name" value="BamE-like"/>
</dbReference>
<dbReference type="InterPro" id="IPR007450">
    <property type="entry name" value="BamE_dom"/>
</dbReference>
<accession>A0AAW6RME3</accession>
<keyword evidence="8" id="KW-1185">Reference proteome</keyword>
<organism evidence="7 8">
    <name type="scientific">Ottowia cancrivicina</name>
    <dbReference type="NCBI Taxonomy" id="3040346"/>
    <lineage>
        <taxon>Bacteria</taxon>
        <taxon>Pseudomonadati</taxon>
        <taxon>Pseudomonadota</taxon>
        <taxon>Betaproteobacteria</taxon>
        <taxon>Burkholderiales</taxon>
        <taxon>Comamonadaceae</taxon>
        <taxon>Ottowia</taxon>
    </lineage>
</organism>
<feature type="domain" description="Outer membrane protein assembly factor BamE" evidence="6">
    <location>
        <begin position="29"/>
        <end position="96"/>
    </location>
</feature>
<dbReference type="GO" id="GO:0030674">
    <property type="term" value="F:protein-macromolecule adaptor activity"/>
    <property type="evidence" value="ECO:0007669"/>
    <property type="project" value="TreeGrafter"/>
</dbReference>
<comment type="function">
    <text evidence="4">Part of the outer membrane protein assembly complex, which is involved in assembly and insertion of beta-barrel proteins into the outer membrane.</text>
</comment>
<gene>
    <name evidence="4" type="primary">bamE</name>
    <name evidence="7" type="ORF">QB898_10815</name>
</gene>
<proteinExistence type="inferred from homology"/>
<evidence type="ECO:0000256" key="3">
    <source>
        <dbReference type="ARBA" id="ARBA00023237"/>
    </source>
</evidence>
<reference evidence="7 8" key="1">
    <citation type="submission" date="2023-04" db="EMBL/GenBank/DDBJ databases">
        <title>Ottowia paracancer sp. nov., isolated from human stomach.</title>
        <authorList>
            <person name="Song Y."/>
        </authorList>
    </citation>
    <scope>NUCLEOTIDE SEQUENCE [LARGE SCALE GENOMIC DNA]</scope>
    <source>
        <strain evidence="7 8">10c7w1</strain>
    </source>
</reference>
<protein>
    <recommendedName>
        <fullName evidence="4">Outer membrane protein assembly factor BamE</fullName>
    </recommendedName>
</protein>
<evidence type="ECO:0000256" key="4">
    <source>
        <dbReference type="HAMAP-Rule" id="MF_00925"/>
    </source>
</evidence>
<dbReference type="InterPro" id="IPR026592">
    <property type="entry name" value="BamE"/>
</dbReference>
<dbReference type="Gene3D" id="3.30.1450.10">
    <property type="match status" value="1"/>
</dbReference>
<dbReference type="EMBL" id="JARVII010000026">
    <property type="protein sequence ID" value="MDG9700193.1"/>
    <property type="molecule type" value="Genomic_DNA"/>
</dbReference>
<name>A0AAW6RME3_9BURK</name>
<dbReference type="GO" id="GO:0051205">
    <property type="term" value="P:protein insertion into membrane"/>
    <property type="evidence" value="ECO:0007669"/>
    <property type="project" value="UniProtKB-UniRule"/>
</dbReference>
<dbReference type="Pfam" id="PF04355">
    <property type="entry name" value="BamE"/>
    <property type="match status" value="1"/>
</dbReference>
<dbReference type="GO" id="GO:0043165">
    <property type="term" value="P:Gram-negative-bacterium-type cell outer membrane assembly"/>
    <property type="evidence" value="ECO:0007669"/>
    <property type="project" value="UniProtKB-UniRule"/>
</dbReference>
<keyword evidence="3 4" id="KW-0998">Cell outer membrane</keyword>
<keyword evidence="2 4" id="KW-0472">Membrane</keyword>
<keyword evidence="1 4" id="KW-0732">Signal</keyword>
<feature type="compositionally biased region" description="Low complexity" evidence="5">
    <location>
        <begin position="131"/>
        <end position="165"/>
    </location>
</feature>
<comment type="similarity">
    <text evidence="4">Belongs to the BamE family.</text>
</comment>
<evidence type="ECO:0000313" key="7">
    <source>
        <dbReference type="EMBL" id="MDG9700193.1"/>
    </source>
</evidence>
<evidence type="ECO:0000256" key="2">
    <source>
        <dbReference type="ARBA" id="ARBA00023136"/>
    </source>
</evidence>
<dbReference type="HAMAP" id="MF_00925">
    <property type="entry name" value="OM_assembly_BamE"/>
    <property type="match status" value="1"/>
</dbReference>
<comment type="subcellular location">
    <subcellularLocation>
        <location evidence="4">Cell outer membrane</location>
    </subcellularLocation>
</comment>
<dbReference type="Proteomes" id="UP001237156">
    <property type="component" value="Unassembled WGS sequence"/>
</dbReference>
<dbReference type="GO" id="GO:1990063">
    <property type="term" value="C:Bam protein complex"/>
    <property type="evidence" value="ECO:0007669"/>
    <property type="project" value="TreeGrafter"/>
</dbReference>
<evidence type="ECO:0000259" key="6">
    <source>
        <dbReference type="Pfam" id="PF04355"/>
    </source>
</evidence>
<evidence type="ECO:0000256" key="1">
    <source>
        <dbReference type="ARBA" id="ARBA00022729"/>
    </source>
</evidence>
<dbReference type="AlphaFoldDB" id="A0AAW6RME3"/>